<comment type="caution">
    <text evidence="1">The sequence shown here is derived from an EMBL/GenBank/DDBJ whole genome shotgun (WGS) entry which is preliminary data.</text>
</comment>
<evidence type="ECO:0000313" key="2">
    <source>
        <dbReference type="Proteomes" id="UP001165960"/>
    </source>
</evidence>
<keyword evidence="2" id="KW-1185">Reference proteome</keyword>
<proteinExistence type="predicted"/>
<protein>
    <submittedName>
        <fullName evidence="1">Uncharacterized protein</fullName>
    </submittedName>
</protein>
<organism evidence="1 2">
    <name type="scientific">Entomophthora muscae</name>
    <dbReference type="NCBI Taxonomy" id="34485"/>
    <lineage>
        <taxon>Eukaryota</taxon>
        <taxon>Fungi</taxon>
        <taxon>Fungi incertae sedis</taxon>
        <taxon>Zoopagomycota</taxon>
        <taxon>Entomophthoromycotina</taxon>
        <taxon>Entomophthoromycetes</taxon>
        <taxon>Entomophthorales</taxon>
        <taxon>Entomophthoraceae</taxon>
        <taxon>Entomophthora</taxon>
    </lineage>
</organism>
<accession>A0ACC2RJL6</accession>
<dbReference type="EMBL" id="QTSX02007167">
    <property type="protein sequence ID" value="KAJ9050216.1"/>
    <property type="molecule type" value="Genomic_DNA"/>
</dbReference>
<name>A0ACC2RJL6_9FUNG</name>
<sequence>MKTLHLCLYTKDECSDCFFKYDIQLTTKVFELSLSNNHWSCQHCHFSPGKGLSFTWPSQTPNLMPDNQLVERKIGVGLNIQEL</sequence>
<evidence type="ECO:0000313" key="1">
    <source>
        <dbReference type="EMBL" id="KAJ9050216.1"/>
    </source>
</evidence>
<reference evidence="1" key="1">
    <citation type="submission" date="2022-04" db="EMBL/GenBank/DDBJ databases">
        <title>Genome of the entomopathogenic fungus Entomophthora muscae.</title>
        <authorList>
            <person name="Elya C."/>
            <person name="Lovett B.R."/>
            <person name="Lee E."/>
            <person name="Macias A.M."/>
            <person name="Hajek A.E."/>
            <person name="De Bivort B.L."/>
            <person name="Kasson M.T."/>
            <person name="De Fine Licht H.H."/>
            <person name="Stajich J.E."/>
        </authorList>
    </citation>
    <scope>NUCLEOTIDE SEQUENCE</scope>
    <source>
        <strain evidence="1">Berkeley</strain>
    </source>
</reference>
<dbReference type="Proteomes" id="UP001165960">
    <property type="component" value="Unassembled WGS sequence"/>
</dbReference>
<gene>
    <name evidence="1" type="ORF">DSO57_1016544</name>
</gene>